<dbReference type="RefSeq" id="WP_235224135.1">
    <property type="nucleotide sequence ID" value="NZ_JAKGAQ010000001.1"/>
</dbReference>
<organism evidence="1 2">
    <name type="scientific">Octadecabacter dasysiphoniae</name>
    <dbReference type="NCBI Taxonomy" id="2909341"/>
    <lineage>
        <taxon>Bacteria</taxon>
        <taxon>Pseudomonadati</taxon>
        <taxon>Pseudomonadota</taxon>
        <taxon>Alphaproteobacteria</taxon>
        <taxon>Rhodobacterales</taxon>
        <taxon>Roseobacteraceae</taxon>
        <taxon>Octadecabacter</taxon>
    </lineage>
</organism>
<proteinExistence type="predicted"/>
<protein>
    <submittedName>
        <fullName evidence="1">Uncharacterized protein</fullName>
    </submittedName>
</protein>
<accession>A0ABS9CUB9</accession>
<keyword evidence="2" id="KW-1185">Reference proteome</keyword>
<name>A0ABS9CUB9_9RHOB</name>
<dbReference type="Proteomes" id="UP001200557">
    <property type="component" value="Unassembled WGS sequence"/>
</dbReference>
<evidence type="ECO:0000313" key="2">
    <source>
        <dbReference type="Proteomes" id="UP001200557"/>
    </source>
</evidence>
<sequence length="87" mass="9824">MAEVAKKIERTPEHRMRTRVGLTIGRGVWLAGYKIEFPNATADERKAAWKEARKDFKKIGMKALKTLEKNGFEVVEKPEEKPAVAAA</sequence>
<gene>
    <name evidence="1" type="ORF">L0664_02950</name>
</gene>
<comment type="caution">
    <text evidence="1">The sequence shown here is derived from an EMBL/GenBank/DDBJ whole genome shotgun (WGS) entry which is preliminary data.</text>
</comment>
<reference evidence="1 2" key="1">
    <citation type="submission" date="2022-01" db="EMBL/GenBank/DDBJ databases">
        <title>Octadecabacter sp. nov., isolated from a marine alga.</title>
        <authorList>
            <person name="Jin M.S."/>
            <person name="Kim H.M."/>
            <person name="Han D.M."/>
            <person name="Jung J.J."/>
            <person name="Jeon C.O."/>
        </authorList>
    </citation>
    <scope>NUCLEOTIDE SEQUENCE [LARGE SCALE GENOMIC DNA]</scope>
    <source>
        <strain evidence="1 2">G9-8</strain>
    </source>
</reference>
<evidence type="ECO:0000313" key="1">
    <source>
        <dbReference type="EMBL" id="MCF2870015.1"/>
    </source>
</evidence>
<dbReference type="EMBL" id="JAKGAQ010000001">
    <property type="protein sequence ID" value="MCF2870015.1"/>
    <property type="molecule type" value="Genomic_DNA"/>
</dbReference>